<reference evidence="1 2" key="1">
    <citation type="submission" date="2019-03" db="EMBL/GenBank/DDBJ databases">
        <authorList>
            <person name="Kim M.K.M."/>
        </authorList>
    </citation>
    <scope>NUCLEOTIDE SEQUENCE [LARGE SCALE GENOMIC DNA]</scope>
    <source>
        <strain evidence="1 2">18JY21-1</strain>
    </source>
</reference>
<evidence type="ECO:0000313" key="2">
    <source>
        <dbReference type="Proteomes" id="UP000295418"/>
    </source>
</evidence>
<organism evidence="1 2">
    <name type="scientific">Paenibacillus albiflavus</name>
    <dbReference type="NCBI Taxonomy" id="2545760"/>
    <lineage>
        <taxon>Bacteria</taxon>
        <taxon>Bacillati</taxon>
        <taxon>Bacillota</taxon>
        <taxon>Bacilli</taxon>
        <taxon>Bacillales</taxon>
        <taxon>Paenibacillaceae</taxon>
        <taxon>Paenibacillus</taxon>
    </lineage>
</organism>
<sequence>MIKKHVIYKQDKWNMLTVEVNGTRYIARVISDQWGEDTYTFLSRSALIQWAQDRFSVEKFEGTDEERKQILDAFELV</sequence>
<dbReference type="AlphaFoldDB" id="A0A4R4E5V8"/>
<dbReference type="RefSeq" id="WP_132419833.1">
    <property type="nucleotide sequence ID" value="NZ_SKFG01000027.1"/>
</dbReference>
<dbReference type="EMBL" id="SKFG01000027">
    <property type="protein sequence ID" value="TCZ74263.1"/>
    <property type="molecule type" value="Genomic_DNA"/>
</dbReference>
<accession>A0A4R4E5V8</accession>
<keyword evidence="2" id="KW-1185">Reference proteome</keyword>
<dbReference type="OrthoDB" id="2382018at2"/>
<comment type="caution">
    <text evidence="1">The sequence shown here is derived from an EMBL/GenBank/DDBJ whole genome shotgun (WGS) entry which is preliminary data.</text>
</comment>
<protein>
    <submittedName>
        <fullName evidence="1">Uncharacterized protein</fullName>
    </submittedName>
</protein>
<gene>
    <name evidence="1" type="ORF">E0485_19980</name>
</gene>
<dbReference type="Proteomes" id="UP000295418">
    <property type="component" value="Unassembled WGS sequence"/>
</dbReference>
<proteinExistence type="predicted"/>
<evidence type="ECO:0000313" key="1">
    <source>
        <dbReference type="EMBL" id="TCZ74263.1"/>
    </source>
</evidence>
<name>A0A4R4E5V8_9BACL</name>